<feature type="region of interest" description="Disordered" evidence="2">
    <location>
        <begin position="1"/>
        <end position="28"/>
    </location>
</feature>
<evidence type="ECO:0000313" key="5">
    <source>
        <dbReference type="Proteomes" id="UP000800200"/>
    </source>
</evidence>
<evidence type="ECO:0000256" key="1">
    <source>
        <dbReference type="PROSITE-ProRule" id="PRU00042"/>
    </source>
</evidence>
<proteinExistence type="predicted"/>
<evidence type="ECO:0000313" key="4">
    <source>
        <dbReference type="EMBL" id="KAF2192111.1"/>
    </source>
</evidence>
<dbReference type="EMBL" id="ML994615">
    <property type="protein sequence ID" value="KAF2192111.1"/>
    <property type="molecule type" value="Genomic_DNA"/>
</dbReference>
<evidence type="ECO:0000259" key="3">
    <source>
        <dbReference type="PROSITE" id="PS50157"/>
    </source>
</evidence>
<sequence>MYSSSGCGAAKEYWNNPAANSDRNQSLVPEDDTYAGQIHNINAGGRRSDRERRPDVNEMLFQLPPEERELFLQQLEHRVASQPSTYKTIGVDLALGSSQSTINPNEIFRANTSYVDPSLPQAKLHEVPMHSSSDKCHDVFYRSSSHRSDPIESGTVPFATDDINVSSLFRTEHEPYCAGSFQASPSYSGYLPPASDTPKDISFPGNAHRYSQQSSNSFTSCTTDPRVARKHWSNSTSISGVSSRTSISVHSAVSSSSTSIRHIPNQNTAISSAERPYQCTNNPCNLRFKTPADLKRHQTYSCRYNPAKITFTCLLCTCTHLGPNPCTDSCTEKFHTSPFQGRPDKVSEHLAKEHGVNWAPKAVPESWTWSYDKSRMGNGWACHYCKKELGDWERFQQSISEHVRVCDKGNSTLL</sequence>
<dbReference type="PROSITE" id="PS50157">
    <property type="entry name" value="ZINC_FINGER_C2H2_2"/>
    <property type="match status" value="1"/>
</dbReference>
<dbReference type="InterPro" id="IPR036236">
    <property type="entry name" value="Znf_C2H2_sf"/>
</dbReference>
<dbReference type="SUPFAM" id="SSF57667">
    <property type="entry name" value="beta-beta-alpha zinc fingers"/>
    <property type="match status" value="1"/>
</dbReference>
<evidence type="ECO:0000256" key="2">
    <source>
        <dbReference type="SAM" id="MobiDB-lite"/>
    </source>
</evidence>
<dbReference type="AlphaFoldDB" id="A0A6A6ELC7"/>
<dbReference type="Proteomes" id="UP000800200">
    <property type="component" value="Unassembled WGS sequence"/>
</dbReference>
<keyword evidence="5" id="KW-1185">Reference proteome</keyword>
<keyword evidence="1" id="KW-0862">Zinc</keyword>
<gene>
    <name evidence="4" type="ORF">K469DRAFT_745637</name>
</gene>
<keyword evidence="1" id="KW-0479">Metal-binding</keyword>
<dbReference type="Gene3D" id="3.30.160.60">
    <property type="entry name" value="Classic Zinc Finger"/>
    <property type="match status" value="1"/>
</dbReference>
<dbReference type="InterPro" id="IPR013087">
    <property type="entry name" value="Znf_C2H2_type"/>
</dbReference>
<feature type="domain" description="C2H2-type" evidence="3">
    <location>
        <begin position="277"/>
        <end position="306"/>
    </location>
</feature>
<keyword evidence="1" id="KW-0863">Zinc-finger</keyword>
<name>A0A6A6ELC7_9PEZI</name>
<dbReference type="GO" id="GO:0008270">
    <property type="term" value="F:zinc ion binding"/>
    <property type="evidence" value="ECO:0007669"/>
    <property type="project" value="UniProtKB-KW"/>
</dbReference>
<protein>
    <recommendedName>
        <fullName evidence="3">C2H2-type domain-containing protein</fullName>
    </recommendedName>
</protein>
<accession>A0A6A6ELC7</accession>
<reference evidence="4" key="1">
    <citation type="journal article" date="2020" name="Stud. Mycol.">
        <title>101 Dothideomycetes genomes: a test case for predicting lifestyles and emergence of pathogens.</title>
        <authorList>
            <person name="Haridas S."/>
            <person name="Albert R."/>
            <person name="Binder M."/>
            <person name="Bloem J."/>
            <person name="Labutti K."/>
            <person name="Salamov A."/>
            <person name="Andreopoulos B."/>
            <person name="Baker S."/>
            <person name="Barry K."/>
            <person name="Bills G."/>
            <person name="Bluhm B."/>
            <person name="Cannon C."/>
            <person name="Castanera R."/>
            <person name="Culley D."/>
            <person name="Daum C."/>
            <person name="Ezra D."/>
            <person name="Gonzalez J."/>
            <person name="Henrissat B."/>
            <person name="Kuo A."/>
            <person name="Liang C."/>
            <person name="Lipzen A."/>
            <person name="Lutzoni F."/>
            <person name="Magnuson J."/>
            <person name="Mondo S."/>
            <person name="Nolan M."/>
            <person name="Ohm R."/>
            <person name="Pangilinan J."/>
            <person name="Park H.-J."/>
            <person name="Ramirez L."/>
            <person name="Alfaro M."/>
            <person name="Sun H."/>
            <person name="Tritt A."/>
            <person name="Yoshinaga Y."/>
            <person name="Zwiers L.-H."/>
            <person name="Turgeon B."/>
            <person name="Goodwin S."/>
            <person name="Spatafora J."/>
            <person name="Crous P."/>
            <person name="Grigoriev I."/>
        </authorList>
    </citation>
    <scope>NUCLEOTIDE SEQUENCE</scope>
    <source>
        <strain evidence="4">CBS 207.26</strain>
    </source>
</reference>
<feature type="compositionally biased region" description="Polar residues" evidence="2">
    <location>
        <begin position="17"/>
        <end position="27"/>
    </location>
</feature>
<organism evidence="4 5">
    <name type="scientific">Zopfia rhizophila CBS 207.26</name>
    <dbReference type="NCBI Taxonomy" id="1314779"/>
    <lineage>
        <taxon>Eukaryota</taxon>
        <taxon>Fungi</taxon>
        <taxon>Dikarya</taxon>
        <taxon>Ascomycota</taxon>
        <taxon>Pezizomycotina</taxon>
        <taxon>Dothideomycetes</taxon>
        <taxon>Dothideomycetes incertae sedis</taxon>
        <taxon>Zopfiaceae</taxon>
        <taxon>Zopfia</taxon>
    </lineage>
</organism>